<feature type="transmembrane region" description="Helical" evidence="1">
    <location>
        <begin position="83"/>
        <end position="108"/>
    </location>
</feature>
<evidence type="ECO:0008006" key="4">
    <source>
        <dbReference type="Google" id="ProtNLM"/>
    </source>
</evidence>
<reference evidence="2 3" key="1">
    <citation type="submission" date="2019-08" db="EMBL/GenBank/DDBJ databases">
        <title>Aureimonas fodiniaquatilis sp. nov., isolated from a coal mine wastewater.</title>
        <authorList>
            <person name="Kim W."/>
        </authorList>
    </citation>
    <scope>NUCLEOTIDE SEQUENCE [LARGE SCALE GENOMIC DNA]</scope>
    <source>
        <strain evidence="2 3">CAU 1482</strain>
    </source>
</reference>
<feature type="transmembrane region" description="Helical" evidence="1">
    <location>
        <begin position="178"/>
        <end position="199"/>
    </location>
</feature>
<sequence length="208" mass="21978">MKPSSPAGSPHTPDFVPSLPEIIRYFSGVVLLMAGRKEGLGRFNLTADGFWASFSAIIVALPPMALSWIVYELVEKSGPAGGVFAYAAHALADVVAWILPLLLGIMAAPSIGFGKKIGQMIITLNWAGALISWALVPLWLLMLLTGGSDRLSVLVLLISLATLFLTARVIVFSTGVDYLVATGITVLLVVISLLTYAAVTDLTGVQLL</sequence>
<keyword evidence="1" id="KW-0472">Membrane</keyword>
<name>A0A5B0E2J7_9HYPH</name>
<organism evidence="2 3">
    <name type="scientific">Aureimonas fodinaquatilis</name>
    <dbReference type="NCBI Taxonomy" id="2565783"/>
    <lineage>
        <taxon>Bacteria</taxon>
        <taxon>Pseudomonadati</taxon>
        <taxon>Pseudomonadota</taxon>
        <taxon>Alphaproteobacteria</taxon>
        <taxon>Hyphomicrobiales</taxon>
        <taxon>Aurantimonadaceae</taxon>
        <taxon>Aureimonas</taxon>
    </lineage>
</organism>
<dbReference type="Proteomes" id="UP000324738">
    <property type="component" value="Unassembled WGS sequence"/>
</dbReference>
<dbReference type="EMBL" id="VTWH01000001">
    <property type="protein sequence ID" value="KAA0972345.1"/>
    <property type="molecule type" value="Genomic_DNA"/>
</dbReference>
<evidence type="ECO:0000256" key="1">
    <source>
        <dbReference type="SAM" id="Phobius"/>
    </source>
</evidence>
<keyword evidence="1" id="KW-1133">Transmembrane helix</keyword>
<feature type="transmembrane region" description="Helical" evidence="1">
    <location>
        <begin position="120"/>
        <end position="145"/>
    </location>
</feature>
<keyword evidence="3" id="KW-1185">Reference proteome</keyword>
<dbReference type="OrthoDB" id="9811204at2"/>
<keyword evidence="1" id="KW-0812">Transmembrane</keyword>
<comment type="caution">
    <text evidence="2">The sequence shown here is derived from an EMBL/GenBank/DDBJ whole genome shotgun (WGS) entry which is preliminary data.</text>
</comment>
<dbReference type="AlphaFoldDB" id="A0A5B0E2J7"/>
<feature type="transmembrane region" description="Helical" evidence="1">
    <location>
        <begin position="151"/>
        <end position="171"/>
    </location>
</feature>
<gene>
    <name evidence="2" type="ORF">FPY71_04420</name>
</gene>
<evidence type="ECO:0000313" key="2">
    <source>
        <dbReference type="EMBL" id="KAA0972345.1"/>
    </source>
</evidence>
<proteinExistence type="predicted"/>
<evidence type="ECO:0000313" key="3">
    <source>
        <dbReference type="Proteomes" id="UP000324738"/>
    </source>
</evidence>
<feature type="transmembrane region" description="Helical" evidence="1">
    <location>
        <begin position="50"/>
        <end position="71"/>
    </location>
</feature>
<dbReference type="RefSeq" id="WP_149297972.1">
    <property type="nucleotide sequence ID" value="NZ_VTWH01000001.1"/>
</dbReference>
<accession>A0A5B0E2J7</accession>
<protein>
    <recommendedName>
        <fullName evidence="4">Transporter</fullName>
    </recommendedName>
</protein>